<accession>A0A2D0AX49</accession>
<dbReference type="EMBL" id="MZMV01000005">
    <property type="protein sequence ID" value="OWV11522.1"/>
    <property type="molecule type" value="Genomic_DNA"/>
</dbReference>
<sequence length="440" mass="45434">MRRAVGPATAALAAAALASMASVLLMLPGKLALAGTGALVALLVFLLWPWLVLPVGTLGGAVIGGVTSGGDVRTYIVAHLLLLATGVAALLVRYWLRMDPGPRRTPADLGMLVVVVLTGITAGYGLAIGNLPSEVLVAGYQITVLPLYFFLTTHSLTTPRRLAAAGLAYVVVAAGLTAASMTLPGRHGGLLTLLAIPPLVWLAGRVHGWRRILTVAVAGFFAADVLLASYRGIWLAALVTIAVLLLRGGRSIRTGLTATATAGLALGVVLVFTPGVQQRAQEIATGLEQSAGYRGPESAVGLEVFAHRPVLGAGLGQSTADVYLADFASTSVGPVYHAYYVTLLANVGLVGLALVLWPIVRSIRTGLAVRDAPSVPFAALCCGFLAAALFAAPTDGHWELGLLPALTLLTLPAARPSPTWSTMPATASPPTAWRRLEVVR</sequence>
<feature type="transmembrane region" description="Helical" evidence="5">
    <location>
        <begin position="163"/>
        <end position="181"/>
    </location>
</feature>
<dbReference type="OrthoDB" id="3374237at2"/>
<feature type="transmembrane region" description="Helical" evidence="5">
    <location>
        <begin position="233"/>
        <end position="249"/>
    </location>
</feature>
<reference evidence="7 8" key="1">
    <citation type="submission" date="2017-03" db="EMBL/GenBank/DDBJ databases">
        <title>Whole genome sequence of Micromonospora wenchangensis, isolated from mangrove soil.</title>
        <authorList>
            <person name="Yang H."/>
        </authorList>
    </citation>
    <scope>NUCLEOTIDE SEQUENCE [LARGE SCALE GENOMIC DNA]</scope>
    <source>
        <strain evidence="7 8">CCTCC AA 2012002</strain>
    </source>
</reference>
<protein>
    <recommendedName>
        <fullName evidence="6">O-antigen ligase-related domain-containing protein</fullName>
    </recommendedName>
</protein>
<keyword evidence="2 5" id="KW-0812">Transmembrane</keyword>
<feature type="transmembrane region" description="Helical" evidence="5">
    <location>
        <begin position="6"/>
        <end position="27"/>
    </location>
</feature>
<gene>
    <name evidence="7" type="ORF">B5D80_04330</name>
</gene>
<feature type="transmembrane region" description="Helical" evidence="5">
    <location>
        <begin position="372"/>
        <end position="392"/>
    </location>
</feature>
<feature type="transmembrane region" description="Helical" evidence="5">
    <location>
        <begin position="39"/>
        <end position="63"/>
    </location>
</feature>
<feature type="transmembrane region" description="Helical" evidence="5">
    <location>
        <begin position="256"/>
        <end position="276"/>
    </location>
</feature>
<keyword evidence="4 5" id="KW-0472">Membrane</keyword>
<comment type="caution">
    <text evidence="7">The sequence shown here is derived from an EMBL/GenBank/DDBJ whole genome shotgun (WGS) entry which is preliminary data.</text>
</comment>
<feature type="transmembrane region" description="Helical" evidence="5">
    <location>
        <begin position="135"/>
        <end position="151"/>
    </location>
</feature>
<dbReference type="PANTHER" id="PTHR37422">
    <property type="entry name" value="TEICHURONIC ACID BIOSYNTHESIS PROTEIN TUAE"/>
    <property type="match status" value="1"/>
</dbReference>
<evidence type="ECO:0000256" key="1">
    <source>
        <dbReference type="ARBA" id="ARBA00004141"/>
    </source>
</evidence>
<organism evidence="7 8">
    <name type="scientific">Micromonospora wenchangensis</name>
    <dbReference type="NCBI Taxonomy" id="1185415"/>
    <lineage>
        <taxon>Bacteria</taxon>
        <taxon>Bacillati</taxon>
        <taxon>Actinomycetota</taxon>
        <taxon>Actinomycetes</taxon>
        <taxon>Micromonosporales</taxon>
        <taxon>Micromonosporaceae</taxon>
        <taxon>Micromonospora</taxon>
    </lineage>
</organism>
<dbReference type="InterPro" id="IPR051533">
    <property type="entry name" value="WaaL-like"/>
</dbReference>
<evidence type="ECO:0000313" key="7">
    <source>
        <dbReference type="EMBL" id="OWV11522.1"/>
    </source>
</evidence>
<dbReference type="RefSeq" id="WP_088642445.1">
    <property type="nucleotide sequence ID" value="NZ_MZMV01000005.1"/>
</dbReference>
<proteinExistence type="predicted"/>
<dbReference type="GO" id="GO:0016020">
    <property type="term" value="C:membrane"/>
    <property type="evidence" value="ECO:0007669"/>
    <property type="project" value="UniProtKB-SubCell"/>
</dbReference>
<evidence type="ECO:0000256" key="4">
    <source>
        <dbReference type="ARBA" id="ARBA00023136"/>
    </source>
</evidence>
<comment type="subcellular location">
    <subcellularLocation>
        <location evidence="1">Membrane</location>
        <topology evidence="1">Multi-pass membrane protein</topology>
    </subcellularLocation>
</comment>
<evidence type="ECO:0000313" key="8">
    <source>
        <dbReference type="Proteomes" id="UP000197174"/>
    </source>
</evidence>
<evidence type="ECO:0000259" key="6">
    <source>
        <dbReference type="Pfam" id="PF04932"/>
    </source>
</evidence>
<feature type="transmembrane region" description="Helical" evidence="5">
    <location>
        <begin position="108"/>
        <end position="129"/>
    </location>
</feature>
<keyword evidence="8" id="KW-1185">Reference proteome</keyword>
<feature type="transmembrane region" description="Helical" evidence="5">
    <location>
        <begin position="338"/>
        <end position="360"/>
    </location>
</feature>
<dbReference type="PANTHER" id="PTHR37422:SF13">
    <property type="entry name" value="LIPOPOLYSACCHARIDE BIOSYNTHESIS PROTEIN PA4999-RELATED"/>
    <property type="match status" value="1"/>
</dbReference>
<dbReference type="Pfam" id="PF04932">
    <property type="entry name" value="Wzy_C"/>
    <property type="match status" value="1"/>
</dbReference>
<keyword evidence="3 5" id="KW-1133">Transmembrane helix</keyword>
<name>A0A2D0AX49_9ACTN</name>
<dbReference type="InterPro" id="IPR007016">
    <property type="entry name" value="O-antigen_ligase-rel_domated"/>
</dbReference>
<feature type="transmembrane region" description="Helical" evidence="5">
    <location>
        <begin position="75"/>
        <end position="96"/>
    </location>
</feature>
<dbReference type="AlphaFoldDB" id="A0A2D0AX49"/>
<evidence type="ECO:0000256" key="3">
    <source>
        <dbReference type="ARBA" id="ARBA00022989"/>
    </source>
</evidence>
<evidence type="ECO:0000256" key="2">
    <source>
        <dbReference type="ARBA" id="ARBA00022692"/>
    </source>
</evidence>
<feature type="domain" description="O-antigen ligase-related" evidence="6">
    <location>
        <begin position="220"/>
        <end position="356"/>
    </location>
</feature>
<dbReference type="Proteomes" id="UP000197174">
    <property type="component" value="Unassembled WGS sequence"/>
</dbReference>
<evidence type="ECO:0000256" key="5">
    <source>
        <dbReference type="SAM" id="Phobius"/>
    </source>
</evidence>